<proteinExistence type="predicted"/>
<feature type="non-terminal residue" evidence="1">
    <location>
        <position position="1"/>
    </location>
</feature>
<evidence type="ECO:0000313" key="1">
    <source>
        <dbReference type="EMBL" id="KAI3698449.1"/>
    </source>
</evidence>
<accession>A0ACB8ZL76</accession>
<evidence type="ECO:0000313" key="2">
    <source>
        <dbReference type="Proteomes" id="UP001055811"/>
    </source>
</evidence>
<reference evidence="2" key="1">
    <citation type="journal article" date="2022" name="Mol. Ecol. Resour.">
        <title>The genomes of chicory, endive, great burdock and yacon provide insights into Asteraceae palaeo-polyploidization history and plant inulin production.</title>
        <authorList>
            <person name="Fan W."/>
            <person name="Wang S."/>
            <person name="Wang H."/>
            <person name="Wang A."/>
            <person name="Jiang F."/>
            <person name="Liu H."/>
            <person name="Zhao H."/>
            <person name="Xu D."/>
            <person name="Zhang Y."/>
        </authorList>
    </citation>
    <scope>NUCLEOTIDE SEQUENCE [LARGE SCALE GENOMIC DNA]</scope>
    <source>
        <strain evidence="2">cv. Punajuju</strain>
    </source>
</reference>
<gene>
    <name evidence="1" type="ORF">L2E82_42003</name>
</gene>
<dbReference type="Proteomes" id="UP001055811">
    <property type="component" value="Linkage Group LG08"/>
</dbReference>
<feature type="non-terminal residue" evidence="1">
    <location>
        <position position="73"/>
    </location>
</feature>
<protein>
    <submittedName>
        <fullName evidence="1">Uncharacterized protein</fullName>
    </submittedName>
</protein>
<name>A0ACB8ZL76_CICIN</name>
<organism evidence="1 2">
    <name type="scientific">Cichorium intybus</name>
    <name type="common">Chicory</name>
    <dbReference type="NCBI Taxonomy" id="13427"/>
    <lineage>
        <taxon>Eukaryota</taxon>
        <taxon>Viridiplantae</taxon>
        <taxon>Streptophyta</taxon>
        <taxon>Embryophyta</taxon>
        <taxon>Tracheophyta</taxon>
        <taxon>Spermatophyta</taxon>
        <taxon>Magnoliopsida</taxon>
        <taxon>eudicotyledons</taxon>
        <taxon>Gunneridae</taxon>
        <taxon>Pentapetalae</taxon>
        <taxon>asterids</taxon>
        <taxon>campanulids</taxon>
        <taxon>Asterales</taxon>
        <taxon>Asteraceae</taxon>
        <taxon>Cichorioideae</taxon>
        <taxon>Cichorieae</taxon>
        <taxon>Cichoriinae</taxon>
        <taxon>Cichorium</taxon>
    </lineage>
</organism>
<reference evidence="1 2" key="2">
    <citation type="journal article" date="2022" name="Mol. Ecol. Resour.">
        <title>The genomes of chicory, endive, great burdock and yacon provide insights into Asteraceae paleo-polyploidization history and plant inulin production.</title>
        <authorList>
            <person name="Fan W."/>
            <person name="Wang S."/>
            <person name="Wang H."/>
            <person name="Wang A."/>
            <person name="Jiang F."/>
            <person name="Liu H."/>
            <person name="Zhao H."/>
            <person name="Xu D."/>
            <person name="Zhang Y."/>
        </authorList>
    </citation>
    <scope>NUCLEOTIDE SEQUENCE [LARGE SCALE GENOMIC DNA]</scope>
    <source>
        <strain evidence="2">cv. Punajuju</strain>
        <tissue evidence="1">Leaves</tissue>
    </source>
</reference>
<comment type="caution">
    <text evidence="1">The sequence shown here is derived from an EMBL/GenBank/DDBJ whole genome shotgun (WGS) entry which is preliminary data.</text>
</comment>
<dbReference type="EMBL" id="CM042016">
    <property type="protein sequence ID" value="KAI3698449.1"/>
    <property type="molecule type" value="Genomic_DNA"/>
</dbReference>
<sequence>CYWLMMVRRVHLLQGHFHSSQKNLWSNSLRTTVVEYLEGLCLAPFLGKVCSVMELNTGKGFISLTPTQMGLSL</sequence>
<keyword evidence="2" id="KW-1185">Reference proteome</keyword>